<keyword evidence="4 6" id="KW-1133">Transmembrane helix</keyword>
<dbReference type="Proteomes" id="UP000054561">
    <property type="component" value="Unassembled WGS sequence"/>
</dbReference>
<proteinExistence type="inferred from homology"/>
<dbReference type="GO" id="GO:0000139">
    <property type="term" value="C:Golgi membrane"/>
    <property type="evidence" value="ECO:0007669"/>
    <property type="project" value="TreeGrafter"/>
</dbReference>
<evidence type="ECO:0000256" key="3">
    <source>
        <dbReference type="ARBA" id="ARBA00022692"/>
    </source>
</evidence>
<evidence type="ECO:0000256" key="2">
    <source>
        <dbReference type="ARBA" id="ARBA00005467"/>
    </source>
</evidence>
<keyword evidence="8" id="KW-1185">Reference proteome</keyword>
<keyword evidence="5 6" id="KW-0472">Membrane</keyword>
<keyword evidence="3 6" id="KW-0812">Transmembrane</keyword>
<dbReference type="PANTHER" id="PTHR13019:SF7">
    <property type="entry name" value="GOLGI APPARATUS MEMBRANE PROTEIN TVP23"/>
    <property type="match status" value="1"/>
</dbReference>
<dbReference type="RefSeq" id="XP_012334957.1">
    <property type="nucleotide sequence ID" value="XM_012479534.1"/>
</dbReference>
<accession>A0A0D9QNR7</accession>
<dbReference type="InterPro" id="IPR008564">
    <property type="entry name" value="TVP23-like"/>
</dbReference>
<dbReference type="GO" id="GO:0016192">
    <property type="term" value="P:vesicle-mediated transport"/>
    <property type="evidence" value="ECO:0007669"/>
    <property type="project" value="TreeGrafter"/>
</dbReference>
<comment type="subcellular location">
    <subcellularLocation>
        <location evidence="1 6">Membrane</location>
        <topology evidence="1 6">Multi-pass membrane protein</topology>
    </subcellularLocation>
</comment>
<dbReference type="OrthoDB" id="2151161at2759"/>
<protein>
    <recommendedName>
        <fullName evidence="6">Golgi apparatus membrane protein TVP23 homolog</fullName>
    </recommendedName>
</protein>
<dbReference type="PANTHER" id="PTHR13019">
    <property type="entry name" value="GOLGI APPARATUS MEMBRANE PROTEIN TVP23"/>
    <property type="match status" value="1"/>
</dbReference>
<dbReference type="VEuPathDB" id="PlasmoDB:AK88_01899"/>
<dbReference type="AlphaFoldDB" id="A0A0D9QNR7"/>
<dbReference type="GeneID" id="24267213"/>
<evidence type="ECO:0000313" key="8">
    <source>
        <dbReference type="Proteomes" id="UP000054561"/>
    </source>
</evidence>
<organism evidence="7 8">
    <name type="scientific">Plasmodium fragile</name>
    <dbReference type="NCBI Taxonomy" id="5857"/>
    <lineage>
        <taxon>Eukaryota</taxon>
        <taxon>Sar</taxon>
        <taxon>Alveolata</taxon>
        <taxon>Apicomplexa</taxon>
        <taxon>Aconoidasida</taxon>
        <taxon>Haemosporida</taxon>
        <taxon>Plasmodiidae</taxon>
        <taxon>Plasmodium</taxon>
        <taxon>Plasmodium (Plasmodium)</taxon>
    </lineage>
</organism>
<evidence type="ECO:0000313" key="7">
    <source>
        <dbReference type="EMBL" id="KJP88447.1"/>
    </source>
</evidence>
<reference evidence="7 8" key="1">
    <citation type="submission" date="2014-03" db="EMBL/GenBank/DDBJ databases">
        <title>The Genome Sequence of Plasmodium fragile nilgiri.</title>
        <authorList>
            <consortium name="The Broad Institute Genomics Platform"/>
            <consortium name="The Broad Institute Genome Sequencing Center for Infectious Disease"/>
            <person name="Neafsey D."/>
            <person name="Duraisingh M."/>
            <person name="Young S.K."/>
            <person name="Zeng Q."/>
            <person name="Gargeya S."/>
            <person name="Abouelleil A."/>
            <person name="Alvarado L."/>
            <person name="Chapman S.B."/>
            <person name="Gainer-Dewar J."/>
            <person name="Goldberg J."/>
            <person name="Griggs A."/>
            <person name="Gujja S."/>
            <person name="Hansen M."/>
            <person name="Howarth C."/>
            <person name="Imamovic A."/>
            <person name="Larimer J."/>
            <person name="Pearson M."/>
            <person name="Poon T.W."/>
            <person name="Priest M."/>
            <person name="Roberts A."/>
            <person name="Saif S."/>
            <person name="Shea T."/>
            <person name="Sykes S."/>
            <person name="Wortman J."/>
            <person name="Nusbaum C."/>
            <person name="Birren B."/>
        </authorList>
    </citation>
    <scope>NUCLEOTIDE SEQUENCE [LARGE SCALE GENOMIC DNA]</scope>
    <source>
        <strain evidence="8">nilgiri</strain>
    </source>
</reference>
<dbReference type="GO" id="GO:0009306">
    <property type="term" value="P:protein secretion"/>
    <property type="evidence" value="ECO:0007669"/>
    <property type="project" value="TreeGrafter"/>
</dbReference>
<feature type="transmembrane region" description="Helical" evidence="6">
    <location>
        <begin position="93"/>
        <end position="111"/>
    </location>
</feature>
<dbReference type="OMA" id="KMIWWID"/>
<evidence type="ECO:0000256" key="6">
    <source>
        <dbReference type="RuleBase" id="RU361206"/>
    </source>
</evidence>
<dbReference type="EMBL" id="KQ001661">
    <property type="protein sequence ID" value="KJP88447.1"/>
    <property type="molecule type" value="Genomic_DNA"/>
</dbReference>
<gene>
    <name evidence="7" type="ORF">AK88_01899</name>
</gene>
<name>A0A0D9QNR7_PLAFR</name>
<comment type="similarity">
    <text evidence="2 6">Belongs to the TVP23 family.</text>
</comment>
<evidence type="ECO:0000256" key="1">
    <source>
        <dbReference type="ARBA" id="ARBA00004141"/>
    </source>
</evidence>
<evidence type="ECO:0000256" key="5">
    <source>
        <dbReference type="ARBA" id="ARBA00023136"/>
    </source>
</evidence>
<sequence>MDRPPFASAKNVSGSAQFSTGLGNPMNINNSFSGNNHAPFDTNDLTNYFKSLLNKTKHPYICFAHVFFKFLAVSIYFIGPYLFQSEKSNEPDFIVTFAGTLFLVSLDFYLVKNITGRFLVKMIWWIDANEDYSNKIIFKSSDENLLNSTDKKVFWYALYANCLMWLSQTLQTLMSFQFCWFLLCSLCLLLSFYNLFNFWKCSKEQHKVVGALLSRINLNQFYKTVFGG</sequence>
<evidence type="ECO:0000256" key="4">
    <source>
        <dbReference type="ARBA" id="ARBA00022989"/>
    </source>
</evidence>
<feature type="transmembrane region" description="Helical" evidence="6">
    <location>
        <begin position="153"/>
        <end position="174"/>
    </location>
</feature>
<feature type="transmembrane region" description="Helical" evidence="6">
    <location>
        <begin position="180"/>
        <end position="199"/>
    </location>
</feature>
<dbReference type="Pfam" id="PF05832">
    <property type="entry name" value="DUF846"/>
    <property type="match status" value="1"/>
</dbReference>
<feature type="transmembrane region" description="Helical" evidence="6">
    <location>
        <begin position="60"/>
        <end position="81"/>
    </location>
</feature>